<dbReference type="GO" id="GO:0016020">
    <property type="term" value="C:membrane"/>
    <property type="evidence" value="ECO:0007669"/>
    <property type="project" value="InterPro"/>
</dbReference>
<evidence type="ECO:0000256" key="4">
    <source>
        <dbReference type="ARBA" id="ARBA00022840"/>
    </source>
</evidence>
<evidence type="ECO:0000313" key="6">
    <source>
        <dbReference type="EMBL" id="AVX06237.1"/>
    </source>
</evidence>
<keyword evidence="2" id="KW-0813">Transport</keyword>
<dbReference type="SUPFAM" id="SSF52540">
    <property type="entry name" value="P-loop containing nucleoside triphosphate hydrolases"/>
    <property type="match status" value="1"/>
</dbReference>
<dbReference type="AlphaFoldDB" id="A0A2R4MJR2"/>
<organism evidence="6 7">
    <name type="scientific">Maritalea myrionectae</name>
    <dbReference type="NCBI Taxonomy" id="454601"/>
    <lineage>
        <taxon>Bacteria</taxon>
        <taxon>Pseudomonadati</taxon>
        <taxon>Pseudomonadota</taxon>
        <taxon>Alphaproteobacteria</taxon>
        <taxon>Hyphomicrobiales</taxon>
        <taxon>Devosiaceae</taxon>
        <taxon>Maritalea</taxon>
    </lineage>
</organism>
<keyword evidence="6" id="KW-0614">Plasmid</keyword>
<dbReference type="InterPro" id="IPR050683">
    <property type="entry name" value="Bact_Polysacc_Export_ATP-bd"/>
</dbReference>
<dbReference type="SMART" id="SM00382">
    <property type="entry name" value="AAA"/>
    <property type="match status" value="1"/>
</dbReference>
<dbReference type="GO" id="GO:0016887">
    <property type="term" value="F:ATP hydrolysis activity"/>
    <property type="evidence" value="ECO:0007669"/>
    <property type="project" value="InterPro"/>
</dbReference>
<dbReference type="EMBL" id="CP021332">
    <property type="protein sequence ID" value="AVX06237.1"/>
    <property type="molecule type" value="Genomic_DNA"/>
</dbReference>
<proteinExistence type="inferred from homology"/>
<dbReference type="CDD" id="cd03220">
    <property type="entry name" value="ABC_KpsT_Wzt"/>
    <property type="match status" value="1"/>
</dbReference>
<reference evidence="6 7" key="1">
    <citation type="submission" date="2017-05" db="EMBL/GenBank/DDBJ databases">
        <title>Genome Analysis of Maritalea myrionectae HL2708#5.</title>
        <authorList>
            <consortium name="Cotde Inc.-PKNU"/>
            <person name="Jang D."/>
            <person name="Oh H.-M."/>
        </authorList>
    </citation>
    <scope>NUCLEOTIDE SEQUENCE [LARGE SCALE GENOMIC DNA]</scope>
    <source>
        <strain evidence="6 7">HL2708#5</strain>
        <plasmid evidence="7">phl2708y3</plasmid>
    </source>
</reference>
<keyword evidence="4" id="KW-0067">ATP-binding</keyword>
<gene>
    <name evidence="6" type="ORF">MXMO3_03734</name>
</gene>
<dbReference type="KEGG" id="mmyr:MXMO3_03734"/>
<evidence type="ECO:0000256" key="3">
    <source>
        <dbReference type="ARBA" id="ARBA00022741"/>
    </source>
</evidence>
<dbReference type="PROSITE" id="PS50893">
    <property type="entry name" value="ABC_TRANSPORTER_2"/>
    <property type="match status" value="1"/>
</dbReference>
<dbReference type="RefSeq" id="WP_117397161.1">
    <property type="nucleotide sequence ID" value="NZ_CP021332.1"/>
</dbReference>
<sequence length="238" mass="25725">MTDDSIKVEVKNLTLQFPETTASTQKKSGFNKPLGVTALQHVSLDIHSGERVGLLGANGAGKSTFLGVLAGVYPVEKGSVKLTGESIAILNVRVGMDLDATGYDNITLLMAARSVPLSMLTEVRKFVEEFTELGEALDRPVRTYSAGMRLRLAFAVATFRSAQIVLLDEVVGVGDSSFRKKSKQQIDKLTSNAGILVVASHSNSYLRTYCNRGLVFKKGSIVFDGPIDEAISFFESQK</sequence>
<dbReference type="PANTHER" id="PTHR46743">
    <property type="entry name" value="TEICHOIC ACIDS EXPORT ATP-BINDING PROTEIN TAGH"/>
    <property type="match status" value="1"/>
</dbReference>
<protein>
    <submittedName>
        <fullName evidence="6">Monosaccharide-transporting ATPase</fullName>
    </submittedName>
</protein>
<feature type="domain" description="ABC transporter" evidence="5">
    <location>
        <begin position="15"/>
        <end position="238"/>
    </location>
</feature>
<keyword evidence="3" id="KW-0547">Nucleotide-binding</keyword>
<dbReference type="Proteomes" id="UP000258927">
    <property type="component" value="Plasmid pHL2708Y3"/>
</dbReference>
<comment type="similarity">
    <text evidence="1">Belongs to the ABC transporter superfamily.</text>
</comment>
<evidence type="ECO:0000313" key="7">
    <source>
        <dbReference type="Proteomes" id="UP000258927"/>
    </source>
</evidence>
<keyword evidence="7" id="KW-1185">Reference proteome</keyword>
<evidence type="ECO:0000259" key="5">
    <source>
        <dbReference type="PROSITE" id="PS50893"/>
    </source>
</evidence>
<evidence type="ECO:0000256" key="1">
    <source>
        <dbReference type="ARBA" id="ARBA00005417"/>
    </source>
</evidence>
<dbReference type="InterPro" id="IPR015860">
    <property type="entry name" value="ABC_transpr_TagH-like"/>
</dbReference>
<dbReference type="GO" id="GO:0140359">
    <property type="term" value="F:ABC-type transporter activity"/>
    <property type="evidence" value="ECO:0007669"/>
    <property type="project" value="InterPro"/>
</dbReference>
<dbReference type="InterPro" id="IPR003593">
    <property type="entry name" value="AAA+_ATPase"/>
</dbReference>
<dbReference type="InterPro" id="IPR027417">
    <property type="entry name" value="P-loop_NTPase"/>
</dbReference>
<dbReference type="InterPro" id="IPR003439">
    <property type="entry name" value="ABC_transporter-like_ATP-bd"/>
</dbReference>
<dbReference type="PANTHER" id="PTHR46743:SF2">
    <property type="entry name" value="TEICHOIC ACIDS EXPORT ATP-BINDING PROTEIN TAGH"/>
    <property type="match status" value="1"/>
</dbReference>
<geneLocation type="plasmid" evidence="7">
    <name>phl2708y3</name>
</geneLocation>
<accession>A0A2R4MJR2</accession>
<evidence type="ECO:0000256" key="2">
    <source>
        <dbReference type="ARBA" id="ARBA00022448"/>
    </source>
</evidence>
<dbReference type="GO" id="GO:0005524">
    <property type="term" value="F:ATP binding"/>
    <property type="evidence" value="ECO:0007669"/>
    <property type="project" value="UniProtKB-KW"/>
</dbReference>
<dbReference type="Gene3D" id="3.40.50.300">
    <property type="entry name" value="P-loop containing nucleotide triphosphate hydrolases"/>
    <property type="match status" value="1"/>
</dbReference>
<name>A0A2R4MJR2_9HYPH</name>
<dbReference type="Pfam" id="PF00005">
    <property type="entry name" value="ABC_tran"/>
    <property type="match status" value="1"/>
</dbReference>